<proteinExistence type="inferred from homology"/>
<gene>
    <name evidence="4" type="ORF">FPFC_030050</name>
</gene>
<evidence type="ECO:0000313" key="4">
    <source>
        <dbReference type="EMBL" id="GAP02826.1"/>
    </source>
</evidence>
<evidence type="ECO:0000256" key="1">
    <source>
        <dbReference type="ARBA" id="ARBA00009067"/>
    </source>
</evidence>
<protein>
    <submittedName>
        <fullName evidence="4">Abortive infection protein</fullName>
    </submittedName>
</protein>
<keyword evidence="2" id="KW-0812">Transmembrane</keyword>
<dbReference type="GO" id="GO:0004175">
    <property type="term" value="F:endopeptidase activity"/>
    <property type="evidence" value="ECO:0007669"/>
    <property type="project" value="UniProtKB-ARBA"/>
</dbReference>
<keyword evidence="2" id="KW-1133">Transmembrane helix</keyword>
<sequence>MFTSSKKLLKLTILFLALDLLLEKVVAFHFVNWLHEQLSLNQLQSNFIFKLIELLIVLGLNVLITKQRFYLRQSFSWWGSLYWIFILLILLPFLVSSNIGEAIATGMMGGFSEEFLARGVFLGFFLTYFLQSNYSESKLMKAVLYSNLIFALMHFTNLTHELFSYVLLQSVLAFFSGLALSAIYIQTGSMWPAIALHFTSDFILTANGTGKFILWAQAGFSYFQILFVVITFFYWRKHEPLLSRLIRKNVLKTDYQE</sequence>
<feature type="transmembrane region" description="Helical" evidence="2">
    <location>
        <begin position="75"/>
        <end position="95"/>
    </location>
</feature>
<dbReference type="STRING" id="220714.SAMN05660469_1326"/>
<reference evidence="4 5" key="1">
    <citation type="journal article" date="2015" name="BMC Genomics">
        <title>Comparative genomics of Fructobacillus spp. and Leuconostoc spp. reveals niche-specific evolution of Fructobacillus spp.</title>
        <authorList>
            <person name="Endo A."/>
            <person name="Tanizawa Y."/>
            <person name="Tanaka N."/>
            <person name="Maeno S."/>
            <person name="Kumar H."/>
            <person name="Shiwa Y."/>
            <person name="Okada S."/>
            <person name="Yoshikawa H."/>
            <person name="Dicks L."/>
            <person name="Nakagawa J."/>
            <person name="Arita M."/>
        </authorList>
    </citation>
    <scope>NUCLEOTIDE SEQUENCE [LARGE SCALE GENOMIC DNA]</scope>
    <source>
        <strain evidence="4 5">DSM 15468</strain>
    </source>
</reference>
<dbReference type="AlphaFoldDB" id="A0A3F3GVC2"/>
<dbReference type="Pfam" id="PF02517">
    <property type="entry name" value="Rce1-like"/>
    <property type="match status" value="1"/>
</dbReference>
<dbReference type="OrthoDB" id="1523022at2"/>
<comment type="similarity">
    <text evidence="1">Belongs to the UPF0177 family.</text>
</comment>
<dbReference type="EMBL" id="DF968065">
    <property type="protein sequence ID" value="GAP02826.1"/>
    <property type="molecule type" value="Genomic_DNA"/>
</dbReference>
<organism evidence="4 5">
    <name type="scientific">Fructobacillus pseudoficulneus</name>
    <dbReference type="NCBI Taxonomy" id="220714"/>
    <lineage>
        <taxon>Bacteria</taxon>
        <taxon>Bacillati</taxon>
        <taxon>Bacillota</taxon>
        <taxon>Bacilli</taxon>
        <taxon>Lactobacillales</taxon>
        <taxon>Lactobacillaceae</taxon>
        <taxon>Fructobacillus</taxon>
    </lineage>
</organism>
<feature type="transmembrane region" description="Helical" evidence="2">
    <location>
        <begin position="162"/>
        <end position="183"/>
    </location>
</feature>
<keyword evidence="2" id="KW-0472">Membrane</keyword>
<evidence type="ECO:0000313" key="5">
    <source>
        <dbReference type="Proteomes" id="UP000061227"/>
    </source>
</evidence>
<dbReference type="RefSeq" id="WP_059377800.1">
    <property type="nucleotide sequence ID" value="NZ_DF968065.1"/>
</dbReference>
<dbReference type="GO" id="GO:0080120">
    <property type="term" value="P:CAAX-box protein maturation"/>
    <property type="evidence" value="ECO:0007669"/>
    <property type="project" value="UniProtKB-ARBA"/>
</dbReference>
<evidence type="ECO:0000259" key="3">
    <source>
        <dbReference type="Pfam" id="PF02517"/>
    </source>
</evidence>
<name>A0A3F3GVC2_9LACO</name>
<keyword evidence="5" id="KW-1185">Reference proteome</keyword>
<dbReference type="InterPro" id="IPR003675">
    <property type="entry name" value="Rce1/LyrA-like_dom"/>
</dbReference>
<accession>A0A3F3GVC2</accession>
<evidence type="ECO:0000256" key="2">
    <source>
        <dbReference type="SAM" id="Phobius"/>
    </source>
</evidence>
<feature type="transmembrane region" description="Helical" evidence="2">
    <location>
        <begin position="115"/>
        <end position="132"/>
    </location>
</feature>
<feature type="domain" description="CAAX prenyl protease 2/Lysostaphin resistance protein A-like" evidence="3">
    <location>
        <begin position="100"/>
        <end position="203"/>
    </location>
</feature>
<dbReference type="Proteomes" id="UP000061227">
    <property type="component" value="Unassembled WGS sequence"/>
</dbReference>
<feature type="transmembrane region" description="Helical" evidence="2">
    <location>
        <begin position="212"/>
        <end position="235"/>
    </location>
</feature>
<feature type="transmembrane region" description="Helical" evidence="2">
    <location>
        <begin position="43"/>
        <end position="63"/>
    </location>
</feature>